<keyword evidence="1" id="KW-0479">Metal-binding</keyword>
<comment type="caution">
    <text evidence="5">The sequence shown here is derived from an EMBL/GenBank/DDBJ whole genome shotgun (WGS) entry which is preliminary data.</text>
</comment>
<evidence type="ECO:0000256" key="2">
    <source>
        <dbReference type="ARBA" id="ARBA00022842"/>
    </source>
</evidence>
<gene>
    <name evidence="5" type="ORF">POM88_027769</name>
</gene>
<dbReference type="AlphaFoldDB" id="A0AAD8IBN2"/>
<dbReference type="GO" id="GO:0005388">
    <property type="term" value="F:P-type calcium transporter activity"/>
    <property type="evidence" value="ECO:0007669"/>
    <property type="project" value="TreeGrafter"/>
</dbReference>
<evidence type="ECO:0000259" key="4">
    <source>
        <dbReference type="Pfam" id="PF00689"/>
    </source>
</evidence>
<reference evidence="5" key="1">
    <citation type="submission" date="2023-02" db="EMBL/GenBank/DDBJ databases">
        <title>Genome of toxic invasive species Heracleum sosnowskyi carries increased number of genes despite the absence of recent whole-genome duplications.</title>
        <authorList>
            <person name="Schelkunov M."/>
            <person name="Shtratnikova V."/>
            <person name="Makarenko M."/>
            <person name="Klepikova A."/>
            <person name="Omelchenko D."/>
            <person name="Novikova G."/>
            <person name="Obukhova E."/>
            <person name="Bogdanov V."/>
            <person name="Penin A."/>
            <person name="Logacheva M."/>
        </authorList>
    </citation>
    <scope>NUCLEOTIDE SEQUENCE</scope>
    <source>
        <strain evidence="5">Hsosn_3</strain>
        <tissue evidence="5">Leaf</tissue>
    </source>
</reference>
<keyword evidence="2" id="KW-0460">Magnesium</keyword>
<accession>A0AAD8IBN2</accession>
<dbReference type="SUPFAM" id="SSF81665">
    <property type="entry name" value="Calcium ATPase, transmembrane domain M"/>
    <property type="match status" value="1"/>
</dbReference>
<dbReference type="EMBL" id="JAUIZM010000006">
    <property type="protein sequence ID" value="KAK1381025.1"/>
    <property type="molecule type" value="Genomic_DNA"/>
</dbReference>
<dbReference type="Gene3D" id="1.20.1110.10">
    <property type="entry name" value="Calcium-transporting ATPase, transmembrane domain"/>
    <property type="match status" value="1"/>
</dbReference>
<protein>
    <submittedName>
        <fullName evidence="5">Calcium-transporting ATPase 2, plasma membrane-type</fullName>
    </submittedName>
</protein>
<name>A0AAD8IBN2_9APIA</name>
<dbReference type="PANTHER" id="PTHR24093:SF474">
    <property type="entry name" value="CALCIUM-TRANSPORTING ATPASE 2, PLASMA MEMBRANE-TYPE"/>
    <property type="match status" value="1"/>
</dbReference>
<evidence type="ECO:0000313" key="6">
    <source>
        <dbReference type="Proteomes" id="UP001237642"/>
    </source>
</evidence>
<evidence type="ECO:0000313" key="5">
    <source>
        <dbReference type="EMBL" id="KAK1381025.1"/>
    </source>
</evidence>
<dbReference type="GO" id="GO:0005886">
    <property type="term" value="C:plasma membrane"/>
    <property type="evidence" value="ECO:0007669"/>
    <property type="project" value="TreeGrafter"/>
</dbReference>
<dbReference type="PANTHER" id="PTHR24093">
    <property type="entry name" value="CATION TRANSPORTING ATPASE"/>
    <property type="match status" value="1"/>
</dbReference>
<evidence type="ECO:0000256" key="1">
    <source>
        <dbReference type="ARBA" id="ARBA00022723"/>
    </source>
</evidence>
<reference evidence="5" key="2">
    <citation type="submission" date="2023-05" db="EMBL/GenBank/DDBJ databases">
        <authorList>
            <person name="Schelkunov M.I."/>
        </authorList>
    </citation>
    <scope>NUCLEOTIDE SEQUENCE</scope>
    <source>
        <strain evidence="5">Hsosn_3</strain>
        <tissue evidence="5">Leaf</tissue>
    </source>
</reference>
<keyword evidence="6" id="KW-1185">Reference proteome</keyword>
<organism evidence="5 6">
    <name type="scientific">Heracleum sosnowskyi</name>
    <dbReference type="NCBI Taxonomy" id="360622"/>
    <lineage>
        <taxon>Eukaryota</taxon>
        <taxon>Viridiplantae</taxon>
        <taxon>Streptophyta</taxon>
        <taxon>Embryophyta</taxon>
        <taxon>Tracheophyta</taxon>
        <taxon>Spermatophyta</taxon>
        <taxon>Magnoliopsida</taxon>
        <taxon>eudicotyledons</taxon>
        <taxon>Gunneridae</taxon>
        <taxon>Pentapetalae</taxon>
        <taxon>asterids</taxon>
        <taxon>campanulids</taxon>
        <taxon>Apiales</taxon>
        <taxon>Apiaceae</taxon>
        <taxon>Apioideae</taxon>
        <taxon>apioid superclade</taxon>
        <taxon>Tordylieae</taxon>
        <taxon>Tordyliinae</taxon>
        <taxon>Heracleum</taxon>
    </lineage>
</organism>
<keyword evidence="3" id="KW-1133">Transmembrane helix</keyword>
<proteinExistence type="predicted"/>
<sequence>MIMDTLGAHALATEPPTDELMKRTPVGRKGNFISNVMWRNVFGQSLYQIIVVWFLQTKGDDTFGLDGPDSGLIRNTLIFNSFVFCQVLEGILDSYVFVSVITVTVLFQIIIVEFLVVKMIPVKE</sequence>
<dbReference type="GO" id="GO:0046872">
    <property type="term" value="F:metal ion binding"/>
    <property type="evidence" value="ECO:0007669"/>
    <property type="project" value="UniProtKB-KW"/>
</dbReference>
<dbReference type="Proteomes" id="UP001237642">
    <property type="component" value="Unassembled WGS sequence"/>
</dbReference>
<dbReference type="Pfam" id="PF00689">
    <property type="entry name" value="Cation_ATPase_C"/>
    <property type="match status" value="1"/>
</dbReference>
<feature type="transmembrane region" description="Helical" evidence="3">
    <location>
        <begin position="36"/>
        <end position="55"/>
    </location>
</feature>
<keyword evidence="3" id="KW-0472">Membrane</keyword>
<dbReference type="InterPro" id="IPR006068">
    <property type="entry name" value="ATPase_P-typ_cation-transptr_C"/>
</dbReference>
<feature type="domain" description="Cation-transporting P-type ATPase C-terminal" evidence="4">
    <location>
        <begin position="1"/>
        <end position="91"/>
    </location>
</feature>
<feature type="transmembrane region" description="Helical" evidence="3">
    <location>
        <begin position="96"/>
        <end position="117"/>
    </location>
</feature>
<dbReference type="InterPro" id="IPR023298">
    <property type="entry name" value="ATPase_P-typ_TM_dom_sf"/>
</dbReference>
<evidence type="ECO:0000256" key="3">
    <source>
        <dbReference type="SAM" id="Phobius"/>
    </source>
</evidence>
<keyword evidence="3" id="KW-0812">Transmembrane</keyword>